<accession>A0A3E1NZH8</accession>
<dbReference type="Proteomes" id="UP000261174">
    <property type="component" value="Unassembled WGS sequence"/>
</dbReference>
<organism evidence="1 2">
    <name type="scientific">Chitinophaga silvisoli</name>
    <dbReference type="NCBI Taxonomy" id="2291814"/>
    <lineage>
        <taxon>Bacteria</taxon>
        <taxon>Pseudomonadati</taxon>
        <taxon>Bacteroidota</taxon>
        <taxon>Chitinophagia</taxon>
        <taxon>Chitinophagales</taxon>
        <taxon>Chitinophagaceae</taxon>
        <taxon>Chitinophaga</taxon>
    </lineage>
</organism>
<dbReference type="SUPFAM" id="SSF53649">
    <property type="entry name" value="Alkaline phosphatase-like"/>
    <property type="match status" value="1"/>
</dbReference>
<dbReference type="PANTHER" id="PTHR10151:SF120">
    <property type="entry name" value="BIS(5'-ADENOSYL)-TRIPHOSPHATASE"/>
    <property type="match status" value="1"/>
</dbReference>
<reference evidence="1 2" key="1">
    <citation type="submission" date="2018-08" db="EMBL/GenBank/DDBJ databases">
        <title>Chitinophaga sp. K20C18050901, a novel bacterium isolated from forest soil.</title>
        <authorList>
            <person name="Wang C."/>
        </authorList>
    </citation>
    <scope>NUCLEOTIDE SEQUENCE [LARGE SCALE GENOMIC DNA]</scope>
    <source>
        <strain evidence="1 2">K20C18050901</strain>
    </source>
</reference>
<dbReference type="GO" id="GO:0016787">
    <property type="term" value="F:hydrolase activity"/>
    <property type="evidence" value="ECO:0007669"/>
    <property type="project" value="UniProtKB-ARBA"/>
</dbReference>
<name>A0A3E1NZH8_9BACT</name>
<dbReference type="Pfam" id="PF01663">
    <property type="entry name" value="Phosphodiest"/>
    <property type="match status" value="1"/>
</dbReference>
<dbReference type="InterPro" id="IPR002591">
    <property type="entry name" value="Phosphodiest/P_Trfase"/>
</dbReference>
<proteinExistence type="predicted"/>
<sequence>MKKFLTGCILILPAFLKAQEKLPKGIEHVIIIGVDGMSPDGIKNANTPVMHRLIAQGAVKWNVRTVLPSSSSPNWASMIMGAGPEQHGITDNDWQRDKHTLPPIVTNEEGIFPTIFGVLHQQFPKAGIGAVYHWDDFGRLFEKNAVNHDRHFNTEDSTATDFIQYIRTAQPLFAFVHFDHVDHAGHEYGHGSPLYYQAVAKTDSLIDRIMENIPANTLVIITADHGGKGKSHGGATPEEAEIAMIFSGKDVKAGYEIKQPVYTYDLAATIAFALHAKQPYAWIGRPVRSAFAGFNEPQN</sequence>
<evidence type="ECO:0000313" key="2">
    <source>
        <dbReference type="Proteomes" id="UP000261174"/>
    </source>
</evidence>
<dbReference type="AlphaFoldDB" id="A0A3E1NZH8"/>
<keyword evidence="2" id="KW-1185">Reference proteome</keyword>
<comment type="caution">
    <text evidence="1">The sequence shown here is derived from an EMBL/GenBank/DDBJ whole genome shotgun (WGS) entry which is preliminary data.</text>
</comment>
<dbReference type="RefSeq" id="WP_116855171.1">
    <property type="nucleotide sequence ID" value="NZ_QTJV01000007.1"/>
</dbReference>
<dbReference type="Gene3D" id="3.40.720.10">
    <property type="entry name" value="Alkaline Phosphatase, subunit A"/>
    <property type="match status" value="2"/>
</dbReference>
<dbReference type="EMBL" id="QTJV01000007">
    <property type="protein sequence ID" value="RFM33323.1"/>
    <property type="molecule type" value="Genomic_DNA"/>
</dbReference>
<dbReference type="OrthoDB" id="279982at2"/>
<dbReference type="PANTHER" id="PTHR10151">
    <property type="entry name" value="ECTONUCLEOTIDE PYROPHOSPHATASE/PHOSPHODIESTERASE"/>
    <property type="match status" value="1"/>
</dbReference>
<dbReference type="CDD" id="cd00016">
    <property type="entry name" value="ALP_like"/>
    <property type="match status" value="1"/>
</dbReference>
<dbReference type="InterPro" id="IPR017850">
    <property type="entry name" value="Alkaline_phosphatase_core_sf"/>
</dbReference>
<protein>
    <submittedName>
        <fullName evidence="1">Alkaline phosphatase</fullName>
    </submittedName>
</protein>
<evidence type="ECO:0000313" key="1">
    <source>
        <dbReference type="EMBL" id="RFM33323.1"/>
    </source>
</evidence>
<gene>
    <name evidence="1" type="ORF">DXN04_20070</name>
</gene>